<dbReference type="PANTHER" id="PTHR14359:SF6">
    <property type="entry name" value="PHOSPHOPANTOTHENOYLCYSTEINE DECARBOXYLASE"/>
    <property type="match status" value="1"/>
</dbReference>
<evidence type="ECO:0000256" key="3">
    <source>
        <dbReference type="HAMAP-Rule" id="MF_02225"/>
    </source>
</evidence>
<keyword evidence="1 3" id="KW-0210">Decarboxylase</keyword>
<dbReference type="EC" id="6.3.2.5" evidence="3"/>
<dbReference type="EMBL" id="AP014680">
    <property type="protein sequence ID" value="BAP85568.1"/>
    <property type="molecule type" value="Genomic_DNA"/>
</dbReference>
<dbReference type="GO" id="GO:0015937">
    <property type="term" value="P:coenzyme A biosynthetic process"/>
    <property type="evidence" value="ECO:0007669"/>
    <property type="project" value="UniProtKB-UniRule"/>
</dbReference>
<feature type="binding site" evidence="3">
    <location>
        <position position="343"/>
    </location>
    <ligand>
        <name>CTP</name>
        <dbReference type="ChEBI" id="CHEBI:37563"/>
    </ligand>
</feature>
<dbReference type="InterPro" id="IPR003382">
    <property type="entry name" value="Flavoprotein"/>
</dbReference>
<feature type="domain" description="DNA/pantothenate metabolism flavoprotein C-terminal" evidence="6">
    <location>
        <begin position="184"/>
        <end position="397"/>
    </location>
</feature>
<dbReference type="SUPFAM" id="SSF102645">
    <property type="entry name" value="CoaB-like"/>
    <property type="match status" value="1"/>
</dbReference>
<dbReference type="PANTHER" id="PTHR14359">
    <property type="entry name" value="HOMO-OLIGOMERIC FLAVIN CONTAINING CYS DECARBOXYLASE FAMILY"/>
    <property type="match status" value="1"/>
</dbReference>
<evidence type="ECO:0000256" key="4">
    <source>
        <dbReference type="RuleBase" id="RU364078"/>
    </source>
</evidence>
<comment type="similarity">
    <text evidence="3 4">In the C-terminal section; belongs to the PPC synthetase family.</text>
</comment>
<dbReference type="InterPro" id="IPR036551">
    <property type="entry name" value="Flavin_trans-like"/>
</dbReference>
<keyword evidence="2 3" id="KW-0456">Lyase</keyword>
<accession>A0A0A1GXA5</accession>
<comment type="caution">
    <text evidence="3">Lacks conserved residue(s) required for the propagation of feature annotation.</text>
</comment>
<comment type="pathway">
    <text evidence="3 4">Cofactor biosynthesis; coenzyme A biosynthesis; CoA from (R)-pantothenate: step 2/5.</text>
</comment>
<keyword evidence="3" id="KW-0460">Magnesium</keyword>
<dbReference type="NCBIfam" id="TIGR00521">
    <property type="entry name" value="coaBC_dfp"/>
    <property type="match status" value="1"/>
</dbReference>
<feature type="binding site" evidence="3">
    <location>
        <begin position="307"/>
        <end position="310"/>
    </location>
    <ligand>
        <name>CTP</name>
        <dbReference type="ChEBI" id="CHEBI:37563"/>
    </ligand>
</feature>
<dbReference type="STRING" id="1291742.LOOC260_110290"/>
<dbReference type="InterPro" id="IPR005252">
    <property type="entry name" value="CoaBC"/>
</dbReference>
<comment type="cofactor">
    <cofactor evidence="3">
        <name>FMN</name>
        <dbReference type="ChEBI" id="CHEBI:58210"/>
    </cofactor>
    <text evidence="3">Binds 1 FMN per subunit.</text>
</comment>
<keyword evidence="3 4" id="KW-0285">Flavoprotein</keyword>
<evidence type="ECO:0000256" key="2">
    <source>
        <dbReference type="ARBA" id="ARBA00023239"/>
    </source>
</evidence>
<dbReference type="RefSeq" id="WP_041093468.1">
    <property type="nucleotide sequence ID" value="NZ_AP014680.1"/>
</dbReference>
<dbReference type="Gene3D" id="3.40.50.1950">
    <property type="entry name" value="Flavin prenyltransferase-like"/>
    <property type="match status" value="1"/>
</dbReference>
<dbReference type="InterPro" id="IPR035929">
    <property type="entry name" value="CoaB-like_sf"/>
</dbReference>
<feature type="binding site" evidence="3">
    <location>
        <position position="339"/>
    </location>
    <ligand>
        <name>CTP</name>
        <dbReference type="ChEBI" id="CHEBI:37563"/>
    </ligand>
</feature>
<feature type="binding site" evidence="3">
    <location>
        <position position="279"/>
    </location>
    <ligand>
        <name>CTP</name>
        <dbReference type="ChEBI" id="CHEBI:37563"/>
    </ligand>
</feature>
<comment type="catalytic activity">
    <reaction evidence="3 4">
        <text>N-[(R)-4-phosphopantothenoyl]-L-cysteine + H(+) = (R)-4'-phosphopantetheine + CO2</text>
        <dbReference type="Rhea" id="RHEA:16793"/>
        <dbReference type="ChEBI" id="CHEBI:15378"/>
        <dbReference type="ChEBI" id="CHEBI:16526"/>
        <dbReference type="ChEBI" id="CHEBI:59458"/>
        <dbReference type="ChEBI" id="CHEBI:61723"/>
        <dbReference type="EC" id="4.1.1.36"/>
    </reaction>
</comment>
<dbReference type="KEGG" id="lho:LOOC260_110290"/>
<keyword evidence="3 4" id="KW-0288">FMN</keyword>
<keyword evidence="3 4" id="KW-0436">Ligase</keyword>
<feature type="binding site" evidence="3">
    <location>
        <position position="325"/>
    </location>
    <ligand>
        <name>CTP</name>
        <dbReference type="ChEBI" id="CHEBI:37563"/>
    </ligand>
</feature>
<protein>
    <recommendedName>
        <fullName evidence="3">Coenzyme A biosynthesis bifunctional protein CoaBC</fullName>
    </recommendedName>
    <alternativeName>
        <fullName evidence="3">DNA/pantothenate metabolism flavoprotein</fullName>
    </alternativeName>
    <alternativeName>
        <fullName evidence="3">Phosphopantothenoylcysteine synthetase/decarboxylase</fullName>
        <shortName evidence="3">PPCS-PPCDC</shortName>
    </alternativeName>
    <domain>
        <recommendedName>
            <fullName evidence="3">Phosphopantothenoylcysteine decarboxylase</fullName>
            <shortName evidence="3">PPC decarboxylase</shortName>
            <shortName evidence="3">PPC-DC</shortName>
            <ecNumber evidence="3">4.1.1.36</ecNumber>
        </recommendedName>
        <alternativeName>
            <fullName evidence="3">CoaC</fullName>
        </alternativeName>
    </domain>
    <domain>
        <recommendedName>
            <fullName evidence="3">Phosphopantothenate--cysteine ligase</fullName>
            <ecNumber evidence="3">6.3.2.5</ecNumber>
        </recommendedName>
        <alternativeName>
            <fullName evidence="3">CoaB</fullName>
        </alternativeName>
        <alternativeName>
            <fullName evidence="3">Phosphopantothenoylcysteine synthetase</fullName>
            <shortName evidence="3">PPC synthetase</shortName>
            <shortName evidence="3">PPC-S</shortName>
        </alternativeName>
    </domain>
</protein>
<feature type="binding site" evidence="3">
    <location>
        <position position="289"/>
    </location>
    <ligand>
        <name>CTP</name>
        <dbReference type="ChEBI" id="CHEBI:37563"/>
    </ligand>
</feature>
<evidence type="ECO:0000259" key="6">
    <source>
        <dbReference type="Pfam" id="PF04127"/>
    </source>
</evidence>
<feature type="region of interest" description="Phosphopantothenoylcysteine decarboxylase" evidence="3">
    <location>
        <begin position="1"/>
        <end position="188"/>
    </location>
</feature>
<comment type="pathway">
    <text evidence="3 4">Cofactor biosynthesis; coenzyme A biosynthesis; CoA from (R)-pantothenate: step 3/5.</text>
</comment>
<dbReference type="GO" id="GO:0046872">
    <property type="term" value="F:metal ion binding"/>
    <property type="evidence" value="ECO:0007669"/>
    <property type="project" value="UniProtKB-KW"/>
</dbReference>
<dbReference type="GO" id="GO:0010181">
    <property type="term" value="F:FMN binding"/>
    <property type="evidence" value="ECO:0007669"/>
    <property type="project" value="UniProtKB-UniRule"/>
</dbReference>
<feature type="region of interest" description="Phosphopantothenate--cysteine ligase" evidence="3">
    <location>
        <begin position="189"/>
        <end position="399"/>
    </location>
</feature>
<comment type="similarity">
    <text evidence="3 4">In the N-terminal section; belongs to the HFCD (homo-oligomeric flavin containing Cys decarboxylase) superfamily.</text>
</comment>
<dbReference type="Proteomes" id="UP000031620">
    <property type="component" value="Chromosome"/>
</dbReference>
<dbReference type="Pfam" id="PF04127">
    <property type="entry name" value="DFP"/>
    <property type="match status" value="1"/>
</dbReference>
<comment type="cofactor">
    <cofactor evidence="3">
        <name>Mg(2+)</name>
        <dbReference type="ChEBI" id="CHEBI:18420"/>
    </cofactor>
</comment>
<dbReference type="GO" id="GO:0004633">
    <property type="term" value="F:phosphopantothenoylcysteine decarboxylase activity"/>
    <property type="evidence" value="ECO:0007669"/>
    <property type="project" value="UniProtKB-UniRule"/>
</dbReference>
<evidence type="ECO:0000313" key="7">
    <source>
        <dbReference type="EMBL" id="BAP85568.1"/>
    </source>
</evidence>
<dbReference type="GO" id="GO:0004632">
    <property type="term" value="F:phosphopantothenate--cysteine ligase activity"/>
    <property type="evidence" value="ECO:0007669"/>
    <property type="project" value="UniProtKB-UniRule"/>
</dbReference>
<name>A0A0A1GXA5_9LACO</name>
<dbReference type="UniPathway" id="UPA00241">
    <property type="reaction ID" value="UER00353"/>
</dbReference>
<proteinExistence type="inferred from homology"/>
<comment type="function">
    <text evidence="3">Catalyzes two sequential steps in the biosynthesis of coenzyme A. In the first step cysteine is conjugated to 4'-phosphopantothenate to form 4-phosphopantothenoylcysteine. In the second step the latter compound is decarboxylated to form 4'-phosphopantotheine.</text>
</comment>
<organism evidence="7 8">
    <name type="scientific">Paucilactobacillus hokkaidonensis JCM 18461</name>
    <dbReference type="NCBI Taxonomy" id="1291742"/>
    <lineage>
        <taxon>Bacteria</taxon>
        <taxon>Bacillati</taxon>
        <taxon>Bacillota</taxon>
        <taxon>Bacilli</taxon>
        <taxon>Lactobacillales</taxon>
        <taxon>Lactobacillaceae</taxon>
        <taxon>Paucilactobacillus</taxon>
    </lineage>
</organism>
<dbReference type="GO" id="GO:0071513">
    <property type="term" value="C:phosphopantothenoylcysteine decarboxylase complex"/>
    <property type="evidence" value="ECO:0007669"/>
    <property type="project" value="TreeGrafter"/>
</dbReference>
<dbReference type="Pfam" id="PF02441">
    <property type="entry name" value="Flavoprotein"/>
    <property type="match status" value="1"/>
</dbReference>
<comment type="function">
    <text evidence="4">Catalyzes two steps in the biosynthesis of coenzyme A. In the first step cysteine is conjugated to 4'-phosphopantothenate to form 4-phosphopantothenoylcysteine, in the latter compound is decarboxylated to form 4'-phosphopantotheine.</text>
</comment>
<dbReference type="InterPro" id="IPR007085">
    <property type="entry name" value="DNA/pantothenate-metab_flavo_C"/>
</dbReference>
<sequence length="399" mass="42850">MAHITIHVTGGIATYKIVSLVRLLQHHGEQVRVAMTKAATNFVTPTTFAALTKYPVLTDLWAKDRQASIAHVELADWTDLAIVAPATANIIAKMANGIADEAVSTTLLATQAPKIIVPAMNSHMWANQATQRNITQLQLDGVTVIEPVTGQLAEGYDGKGRMPEVDQIFAQIVDQLKGQNSNLLAGKKFLISAGGTREVIDPVRFIGNRSSGKMGIALAVAAAKAGAKVTLIAGQTTALLPDNSQIDVIKVQSTQDLADQIESRFTKNDVLIMAAAVADFQPFSVATEKIKKSADNDELVLKLKKTPDILKQVASHKQSQYVVAFAAETQQLIENATKKLISKHADLLVANNVASAGVGFGSDDNEVTILEPNQAPIKWNKMSKQQVANQLIELIATRI</sequence>
<reference evidence="7 8" key="1">
    <citation type="submission" date="2014-11" db="EMBL/GenBank/DDBJ databases">
        <title>Complete genome sequence and analysis of Lactobacillus hokkaidonensis LOOC260T.</title>
        <authorList>
            <person name="Tanizawa Y."/>
            <person name="Tohno M."/>
            <person name="Kaminuma E."/>
            <person name="Nakamura Y."/>
            <person name="Arita M."/>
        </authorList>
    </citation>
    <scope>NUCLEOTIDE SEQUENCE [LARGE SCALE GENOMIC DNA]</scope>
    <source>
        <strain evidence="7 8">LOOC260</strain>
    </source>
</reference>
<evidence type="ECO:0000259" key="5">
    <source>
        <dbReference type="Pfam" id="PF02441"/>
    </source>
</evidence>
<evidence type="ECO:0000256" key="1">
    <source>
        <dbReference type="ARBA" id="ARBA00022793"/>
    </source>
</evidence>
<dbReference type="AlphaFoldDB" id="A0A0A1GXA5"/>
<dbReference type="Gene3D" id="3.40.50.10300">
    <property type="entry name" value="CoaB-like"/>
    <property type="match status" value="1"/>
</dbReference>
<keyword evidence="3" id="KW-0479">Metal-binding</keyword>
<dbReference type="EC" id="4.1.1.36" evidence="3"/>
<dbReference type="HAMAP" id="MF_02225">
    <property type="entry name" value="CoaBC"/>
    <property type="match status" value="1"/>
</dbReference>
<dbReference type="SUPFAM" id="SSF52507">
    <property type="entry name" value="Homo-oligomeric flavin-containing Cys decarboxylases, HFCD"/>
    <property type="match status" value="1"/>
</dbReference>
<feature type="domain" description="Flavoprotein" evidence="5">
    <location>
        <begin position="3"/>
        <end position="176"/>
    </location>
</feature>
<evidence type="ECO:0000313" key="8">
    <source>
        <dbReference type="Proteomes" id="UP000031620"/>
    </source>
</evidence>
<keyword evidence="3" id="KW-0511">Multifunctional enzyme</keyword>
<comment type="catalytic activity">
    <reaction evidence="3 4">
        <text>(R)-4'-phosphopantothenate + L-cysteine + CTP = N-[(R)-4-phosphopantothenoyl]-L-cysteine + CMP + diphosphate + H(+)</text>
        <dbReference type="Rhea" id="RHEA:19397"/>
        <dbReference type="ChEBI" id="CHEBI:10986"/>
        <dbReference type="ChEBI" id="CHEBI:15378"/>
        <dbReference type="ChEBI" id="CHEBI:33019"/>
        <dbReference type="ChEBI" id="CHEBI:35235"/>
        <dbReference type="ChEBI" id="CHEBI:37563"/>
        <dbReference type="ChEBI" id="CHEBI:59458"/>
        <dbReference type="ChEBI" id="CHEBI:60377"/>
        <dbReference type="EC" id="6.3.2.5"/>
    </reaction>
</comment>
<gene>
    <name evidence="3" type="primary">coaBC</name>
    <name evidence="7" type="ORF">LOOC260_110290</name>
</gene>
<dbReference type="HOGENOM" id="CLU_033319_0_1_9"/>
<dbReference type="GO" id="GO:0015941">
    <property type="term" value="P:pantothenate catabolic process"/>
    <property type="evidence" value="ECO:0007669"/>
    <property type="project" value="InterPro"/>
</dbReference>